<dbReference type="AlphaFoldDB" id="A0A7C9PJB9"/>
<organism evidence="3 4">
    <name type="scientific">Ideonella livida</name>
    <dbReference type="NCBI Taxonomy" id="2707176"/>
    <lineage>
        <taxon>Bacteria</taxon>
        <taxon>Pseudomonadati</taxon>
        <taxon>Pseudomonadota</taxon>
        <taxon>Betaproteobacteria</taxon>
        <taxon>Burkholderiales</taxon>
        <taxon>Sphaerotilaceae</taxon>
        <taxon>Ideonella</taxon>
    </lineage>
</organism>
<dbReference type="Pfam" id="PF12158">
    <property type="entry name" value="DUF3592"/>
    <property type="match status" value="1"/>
</dbReference>
<feature type="transmembrane region" description="Helical" evidence="1">
    <location>
        <begin position="141"/>
        <end position="160"/>
    </location>
</feature>
<dbReference type="InterPro" id="IPR021994">
    <property type="entry name" value="DUF3592"/>
</dbReference>
<evidence type="ECO:0000313" key="3">
    <source>
        <dbReference type="EMBL" id="NDY92490.1"/>
    </source>
</evidence>
<reference evidence="3 4" key="1">
    <citation type="submission" date="2020-02" db="EMBL/GenBank/DDBJ databases">
        <title>Ideonella bacterium strain TBM-1.</title>
        <authorList>
            <person name="Chen W.-M."/>
        </authorList>
    </citation>
    <scope>NUCLEOTIDE SEQUENCE [LARGE SCALE GENOMIC DNA]</scope>
    <source>
        <strain evidence="3 4">TBM-1</strain>
    </source>
</reference>
<keyword evidence="1" id="KW-0472">Membrane</keyword>
<keyword evidence="1" id="KW-0812">Transmembrane</keyword>
<accession>A0A7C9PJB9</accession>
<evidence type="ECO:0000313" key="4">
    <source>
        <dbReference type="Proteomes" id="UP000484255"/>
    </source>
</evidence>
<proteinExistence type="predicted"/>
<keyword evidence="4" id="KW-1185">Reference proteome</keyword>
<evidence type="ECO:0000256" key="1">
    <source>
        <dbReference type="SAM" id="Phobius"/>
    </source>
</evidence>
<comment type="caution">
    <text evidence="3">The sequence shown here is derived from an EMBL/GenBank/DDBJ whole genome shotgun (WGS) entry which is preliminary data.</text>
</comment>
<dbReference type="Proteomes" id="UP000484255">
    <property type="component" value="Unassembled WGS sequence"/>
</dbReference>
<gene>
    <name evidence="3" type="ORF">G3A44_14980</name>
</gene>
<dbReference type="EMBL" id="JAAGOH010000018">
    <property type="protein sequence ID" value="NDY92490.1"/>
    <property type="molecule type" value="Genomic_DNA"/>
</dbReference>
<name>A0A7C9PJB9_9BURK</name>
<keyword evidence="1" id="KW-1133">Transmembrane helix</keyword>
<dbReference type="RefSeq" id="WP_163458410.1">
    <property type="nucleotide sequence ID" value="NZ_JAAGOH010000018.1"/>
</dbReference>
<protein>
    <submittedName>
        <fullName evidence="3">DUF3592 domain-containing protein</fullName>
    </submittedName>
</protein>
<evidence type="ECO:0000259" key="2">
    <source>
        <dbReference type="Pfam" id="PF12158"/>
    </source>
</evidence>
<sequence length="165" mass="18394">MLDYLRDMLDLALRKEVQGIHFWATVYVLVVLGGSLWHVLKVRAWPHAEGQLLSLGIRPLGGAGLGSGDADHVPSALYRYQVNGQEFLGHEISVWKMSASGLLKNAAYVLPRLVAVEPTGRVRIYYHPKHPNKSLLLRPGWMSLCSLTVAMGLTAALYLWSWHLP</sequence>
<feature type="transmembrane region" description="Helical" evidence="1">
    <location>
        <begin position="20"/>
        <end position="40"/>
    </location>
</feature>
<feature type="domain" description="DUF3592" evidence="2">
    <location>
        <begin position="68"/>
        <end position="139"/>
    </location>
</feature>